<dbReference type="AlphaFoldDB" id="G2EDW7"/>
<dbReference type="Gene3D" id="3.40.1440.10">
    <property type="entry name" value="GIY-YIG endonuclease"/>
    <property type="match status" value="1"/>
</dbReference>
<keyword evidence="4" id="KW-1185">Reference proteome</keyword>
<evidence type="ECO:0000256" key="1">
    <source>
        <dbReference type="ARBA" id="ARBA00007435"/>
    </source>
</evidence>
<dbReference type="RefSeq" id="WP_008637252.1">
    <property type="nucleotide sequence ID" value="NZ_AFXZ01000029.1"/>
</dbReference>
<organism evidence="3 4">
    <name type="scientific">Bizionia argentinensis JUB59</name>
    <dbReference type="NCBI Taxonomy" id="1046627"/>
    <lineage>
        <taxon>Bacteria</taxon>
        <taxon>Pseudomonadati</taxon>
        <taxon>Bacteroidota</taxon>
        <taxon>Flavobacteriia</taxon>
        <taxon>Flavobacteriales</taxon>
        <taxon>Flavobacteriaceae</taxon>
        <taxon>Bizionia</taxon>
    </lineage>
</organism>
<dbReference type="OrthoDB" id="1495241at2"/>
<comment type="caution">
    <text evidence="3">The sequence shown here is derived from an EMBL/GenBank/DDBJ whole genome shotgun (WGS) entry which is preliminary data.</text>
</comment>
<dbReference type="eggNOG" id="COG2827">
    <property type="taxonomic scope" value="Bacteria"/>
</dbReference>
<dbReference type="PANTHER" id="PTHR34477:SF1">
    <property type="entry name" value="UPF0213 PROTEIN YHBQ"/>
    <property type="match status" value="1"/>
</dbReference>
<dbReference type="InterPro" id="IPR050190">
    <property type="entry name" value="UPF0213_domain"/>
</dbReference>
<evidence type="ECO:0000313" key="3">
    <source>
        <dbReference type="EMBL" id="EGV43328.1"/>
    </source>
</evidence>
<sequence length="94" mass="11364">MNHSFYIIYSNTKDKFYIGETEDITLRLHKHNNHSYKRSFTKIAKDWHVVLDYKCATKKDALFLETFVKRMKSRKFIHKIIENNEILKDILTTP</sequence>
<dbReference type="SUPFAM" id="SSF82771">
    <property type="entry name" value="GIY-YIG endonuclease"/>
    <property type="match status" value="1"/>
</dbReference>
<dbReference type="InterPro" id="IPR035901">
    <property type="entry name" value="GIY-YIG_endonuc_sf"/>
</dbReference>
<dbReference type="Proteomes" id="UP000003730">
    <property type="component" value="Unassembled WGS sequence"/>
</dbReference>
<gene>
    <name evidence="3" type="ORF">BZARG_1783</name>
</gene>
<dbReference type="EMBL" id="AFXZ01000029">
    <property type="protein sequence ID" value="EGV43328.1"/>
    <property type="molecule type" value="Genomic_DNA"/>
</dbReference>
<dbReference type="Pfam" id="PF01541">
    <property type="entry name" value="GIY-YIG"/>
    <property type="match status" value="1"/>
</dbReference>
<evidence type="ECO:0000259" key="2">
    <source>
        <dbReference type="PROSITE" id="PS50164"/>
    </source>
</evidence>
<dbReference type="STRING" id="1046627.BZARG_1783"/>
<protein>
    <submittedName>
        <fullName evidence="3">GIY-YIG nuclease family protein</fullName>
    </submittedName>
</protein>
<proteinExistence type="inferred from homology"/>
<comment type="similarity">
    <text evidence="1">Belongs to the UPF0213 family.</text>
</comment>
<evidence type="ECO:0000313" key="4">
    <source>
        <dbReference type="Proteomes" id="UP000003730"/>
    </source>
</evidence>
<accession>G2EDW7</accession>
<dbReference type="PANTHER" id="PTHR34477">
    <property type="entry name" value="UPF0213 PROTEIN YHBQ"/>
    <property type="match status" value="1"/>
</dbReference>
<reference evidence="3 4" key="1">
    <citation type="journal article" date="2008" name="Int. J. Syst. Evol. Microbiol.">
        <title>Bizionia argentinensis sp. nov., isolated from surface marine water in Antarctica.</title>
        <authorList>
            <person name="Bercovich A."/>
            <person name="Vazquez S.C."/>
            <person name="Yankilevich P."/>
            <person name="Coria S.H."/>
            <person name="Foti M."/>
            <person name="Hernandez E."/>
            <person name="Vidal A."/>
            <person name="Ruberto L."/>
            <person name="Melo C."/>
            <person name="Marenssi S."/>
            <person name="Criscuolo M."/>
            <person name="Memoli M."/>
            <person name="Arguelles M."/>
            <person name="Mac Cormack W.P."/>
        </authorList>
    </citation>
    <scope>NUCLEOTIDE SEQUENCE [LARGE SCALE GENOMIC DNA]</scope>
    <source>
        <strain evidence="3 4">JUB59</strain>
    </source>
</reference>
<feature type="domain" description="GIY-YIG" evidence="2">
    <location>
        <begin position="1"/>
        <end position="78"/>
    </location>
</feature>
<name>G2EDW7_9FLAO</name>
<dbReference type="PROSITE" id="PS50164">
    <property type="entry name" value="GIY_YIG"/>
    <property type="match status" value="1"/>
</dbReference>
<dbReference type="InterPro" id="IPR000305">
    <property type="entry name" value="GIY-YIG_endonuc"/>
</dbReference>